<proteinExistence type="predicted"/>
<dbReference type="EMBL" id="JBHTBJ010000001">
    <property type="protein sequence ID" value="MFC7272854.1"/>
    <property type="molecule type" value="Genomic_DNA"/>
</dbReference>
<reference evidence="2" key="1">
    <citation type="journal article" date="2019" name="Int. J. Syst. Evol. Microbiol.">
        <title>The Global Catalogue of Microorganisms (GCM) 10K type strain sequencing project: providing services to taxonomists for standard genome sequencing and annotation.</title>
        <authorList>
            <consortium name="The Broad Institute Genomics Platform"/>
            <consortium name="The Broad Institute Genome Sequencing Center for Infectious Disease"/>
            <person name="Wu L."/>
            <person name="Ma J."/>
        </authorList>
    </citation>
    <scope>NUCLEOTIDE SEQUENCE [LARGE SCALE GENOMIC DNA]</scope>
    <source>
        <strain evidence="2">XZYJT-10</strain>
    </source>
</reference>
<organism evidence="1 2">
    <name type="scientific">Paractinoplanes rhizophilus</name>
    <dbReference type="NCBI Taxonomy" id="1416877"/>
    <lineage>
        <taxon>Bacteria</taxon>
        <taxon>Bacillati</taxon>
        <taxon>Actinomycetota</taxon>
        <taxon>Actinomycetes</taxon>
        <taxon>Micromonosporales</taxon>
        <taxon>Micromonosporaceae</taxon>
        <taxon>Paractinoplanes</taxon>
    </lineage>
</organism>
<accession>A0ABW2HIW5</accession>
<evidence type="ECO:0008006" key="3">
    <source>
        <dbReference type="Google" id="ProtNLM"/>
    </source>
</evidence>
<name>A0ABW2HIW5_9ACTN</name>
<comment type="caution">
    <text evidence="1">The sequence shown here is derived from an EMBL/GenBank/DDBJ whole genome shotgun (WGS) entry which is preliminary data.</text>
</comment>
<evidence type="ECO:0000313" key="2">
    <source>
        <dbReference type="Proteomes" id="UP001596548"/>
    </source>
</evidence>
<dbReference type="Proteomes" id="UP001596548">
    <property type="component" value="Unassembled WGS sequence"/>
</dbReference>
<gene>
    <name evidence="1" type="ORF">ACFQS1_02580</name>
</gene>
<dbReference type="PROSITE" id="PS51257">
    <property type="entry name" value="PROKAR_LIPOPROTEIN"/>
    <property type="match status" value="1"/>
</dbReference>
<sequence>MRRAIFLVPLFLLAGCGSVDGRERAATDTAVRMLDAVAAGDGAAACAMLAPDTASSVSDSDCAAAILGEHLPAPGRVVGADVYGQWAQVRLTGDTVFLAVFPGGWRVVAAGCAPQGQKPYDCVVEGD</sequence>
<keyword evidence="2" id="KW-1185">Reference proteome</keyword>
<protein>
    <recommendedName>
        <fullName evidence="3">Lipoprotein</fullName>
    </recommendedName>
</protein>
<evidence type="ECO:0000313" key="1">
    <source>
        <dbReference type="EMBL" id="MFC7272854.1"/>
    </source>
</evidence>
<dbReference type="RefSeq" id="WP_378964281.1">
    <property type="nucleotide sequence ID" value="NZ_JBHTBJ010000001.1"/>
</dbReference>